<sequence>MKKFFINAAVAAVVGLTGLTGAATTASAESLVFELGRGGVDVYHDRDRDRDWRRDRWDRGEGWGRRSRCVPGLAVEKARDRGLRRAHVADISRRQVVVAGRRYGERRAIVFANVRGCPIIGRW</sequence>
<protein>
    <submittedName>
        <fullName evidence="2">Uncharacterized protein</fullName>
    </submittedName>
</protein>
<accession>A0ABS4R1I3</accession>
<keyword evidence="3" id="KW-1185">Reference proteome</keyword>
<organism evidence="2 3">
    <name type="scientific">Sinorhizobium kostiense</name>
    <dbReference type="NCBI Taxonomy" id="76747"/>
    <lineage>
        <taxon>Bacteria</taxon>
        <taxon>Pseudomonadati</taxon>
        <taxon>Pseudomonadota</taxon>
        <taxon>Alphaproteobacteria</taxon>
        <taxon>Hyphomicrobiales</taxon>
        <taxon>Rhizobiaceae</taxon>
        <taxon>Sinorhizobium/Ensifer group</taxon>
        <taxon>Sinorhizobium</taxon>
    </lineage>
</organism>
<reference evidence="2 3" key="1">
    <citation type="submission" date="2021-03" db="EMBL/GenBank/DDBJ databases">
        <title>Genomic Encyclopedia of Type Strains, Phase IV (KMG-IV): sequencing the most valuable type-strain genomes for metagenomic binning, comparative biology and taxonomic classification.</title>
        <authorList>
            <person name="Goeker M."/>
        </authorList>
    </citation>
    <scope>NUCLEOTIDE SEQUENCE [LARGE SCALE GENOMIC DNA]</scope>
    <source>
        <strain evidence="2 3">DSM 13372</strain>
    </source>
</reference>
<evidence type="ECO:0000313" key="2">
    <source>
        <dbReference type="EMBL" id="MBP2236781.1"/>
    </source>
</evidence>
<feature type="signal peptide" evidence="1">
    <location>
        <begin position="1"/>
        <end position="22"/>
    </location>
</feature>
<feature type="chain" id="PRO_5047329967" evidence="1">
    <location>
        <begin position="23"/>
        <end position="123"/>
    </location>
</feature>
<gene>
    <name evidence="2" type="ORF">J2Z31_003295</name>
</gene>
<dbReference type="RefSeq" id="WP_209602568.1">
    <property type="nucleotide sequence ID" value="NZ_JAGILA010000004.1"/>
</dbReference>
<proteinExistence type="predicted"/>
<evidence type="ECO:0000313" key="3">
    <source>
        <dbReference type="Proteomes" id="UP000730739"/>
    </source>
</evidence>
<dbReference type="Proteomes" id="UP000730739">
    <property type="component" value="Unassembled WGS sequence"/>
</dbReference>
<dbReference type="EMBL" id="JAGILA010000004">
    <property type="protein sequence ID" value="MBP2236781.1"/>
    <property type="molecule type" value="Genomic_DNA"/>
</dbReference>
<evidence type="ECO:0000256" key="1">
    <source>
        <dbReference type="SAM" id="SignalP"/>
    </source>
</evidence>
<keyword evidence="1" id="KW-0732">Signal</keyword>
<name>A0ABS4R1I3_9HYPH</name>
<comment type="caution">
    <text evidence="2">The sequence shown here is derived from an EMBL/GenBank/DDBJ whole genome shotgun (WGS) entry which is preliminary data.</text>
</comment>